<accession>A0A9P0Z7V6</accession>
<dbReference type="AlphaFoldDB" id="A0A9P0Z7V6"/>
<organism evidence="2 3">
    <name type="scientific">Cuscuta europaea</name>
    <name type="common">European dodder</name>
    <dbReference type="NCBI Taxonomy" id="41803"/>
    <lineage>
        <taxon>Eukaryota</taxon>
        <taxon>Viridiplantae</taxon>
        <taxon>Streptophyta</taxon>
        <taxon>Embryophyta</taxon>
        <taxon>Tracheophyta</taxon>
        <taxon>Spermatophyta</taxon>
        <taxon>Magnoliopsida</taxon>
        <taxon>eudicotyledons</taxon>
        <taxon>Gunneridae</taxon>
        <taxon>Pentapetalae</taxon>
        <taxon>asterids</taxon>
        <taxon>lamiids</taxon>
        <taxon>Solanales</taxon>
        <taxon>Convolvulaceae</taxon>
        <taxon>Cuscuteae</taxon>
        <taxon>Cuscuta</taxon>
        <taxon>Cuscuta subgen. Cuscuta</taxon>
    </lineage>
</organism>
<feature type="non-terminal residue" evidence="2">
    <location>
        <position position="101"/>
    </location>
</feature>
<evidence type="ECO:0008006" key="4">
    <source>
        <dbReference type="Google" id="ProtNLM"/>
    </source>
</evidence>
<comment type="caution">
    <text evidence="2">The sequence shown here is derived from an EMBL/GenBank/DDBJ whole genome shotgun (WGS) entry which is preliminary data.</text>
</comment>
<evidence type="ECO:0000313" key="2">
    <source>
        <dbReference type="EMBL" id="CAH9090089.1"/>
    </source>
</evidence>
<name>A0A9P0Z7V6_CUSEU</name>
<keyword evidence="1" id="KW-0732">Signal</keyword>
<sequence>MRSNLTLRMNGWILTSLMVVACASSSLDENWECPFEDIDFQPCVAQLSAKSIWSCCEILNQAIIEDHHCVCKLIGSKTPLLTHSLLLTMSDCLISIPQCHG</sequence>
<dbReference type="EMBL" id="CAMAPE010000021">
    <property type="protein sequence ID" value="CAH9090089.1"/>
    <property type="molecule type" value="Genomic_DNA"/>
</dbReference>
<evidence type="ECO:0000256" key="1">
    <source>
        <dbReference type="SAM" id="SignalP"/>
    </source>
</evidence>
<feature type="chain" id="PRO_5040330375" description="Bifunctional inhibitor/plant lipid transfer protein/seed storage helical domain-containing protein" evidence="1">
    <location>
        <begin position="26"/>
        <end position="101"/>
    </location>
</feature>
<reference evidence="2" key="1">
    <citation type="submission" date="2022-07" db="EMBL/GenBank/DDBJ databases">
        <authorList>
            <person name="Macas J."/>
            <person name="Novak P."/>
            <person name="Neumann P."/>
        </authorList>
    </citation>
    <scope>NUCLEOTIDE SEQUENCE</scope>
</reference>
<feature type="signal peptide" evidence="1">
    <location>
        <begin position="1"/>
        <end position="25"/>
    </location>
</feature>
<dbReference type="Proteomes" id="UP001152484">
    <property type="component" value="Unassembled WGS sequence"/>
</dbReference>
<evidence type="ECO:0000313" key="3">
    <source>
        <dbReference type="Proteomes" id="UP001152484"/>
    </source>
</evidence>
<dbReference type="PROSITE" id="PS51257">
    <property type="entry name" value="PROKAR_LIPOPROTEIN"/>
    <property type="match status" value="1"/>
</dbReference>
<gene>
    <name evidence="2" type="ORF">CEURO_LOCUS11103</name>
</gene>
<dbReference type="OrthoDB" id="1298311at2759"/>
<keyword evidence="3" id="KW-1185">Reference proteome</keyword>
<protein>
    <recommendedName>
        <fullName evidence="4">Bifunctional inhibitor/plant lipid transfer protein/seed storage helical domain-containing protein</fullName>
    </recommendedName>
</protein>
<proteinExistence type="predicted"/>